<dbReference type="OrthoDB" id="6431331at2759"/>
<dbReference type="InterPro" id="IPR031936">
    <property type="entry name" value="DUF4771"/>
</dbReference>
<sequence length="653" mass="77024">MGKKKFKMPTVQQFLDKKRLYSKKKDLEWVYLEEEMLKNQDKKPYNKKVHDWLQYLKELRHYYHAESVRKEKRLLREAGPSWYCEFSTAQRAVLAQLKAYIHQDLLEDIPRRTRKALHDLGLTQLANKIPKNVLLKTLGDSKEDPGVFIWNLYTAVFNQSPSELRFKYDTTGRILMSCLVFIDLEDCVEKLENLTRYKKAPPIVKEPKKQQYYEPKVRYGQYLQRMYVPLYTTVKKKKKPEPLPLGNKLRLRSKESYEDLRKDTGFLVKRLLRNQHEQQQERVCNYKFWEPPSTLRNTDPKMVAYVNKLKMLKRKAKAKFKAPFKNAQFQIGGVSFTGGRPNYCVNNVALLPSGYILINAGLAVVRGDYVTCIAGFWIYPRKEVEKCDAKCDCLTKWEQPVMEFLKGTKCKCGHLYDLYNEGKPSEKFFYPPDKHGPFWIDKAKVFQMDPMEDFIKDTFREGLKSAPSTVASPEPSISASGLKESELLAAFLADLSDTYLVIPHLPEANLLNNLQEWVRNRVKGPLTPKQHRRLYLNSLRRWLDLKHVDHRARAYSIPFTLKQLEHFSWQHRRMVQELFQVLLDNFVTRNRLKQVVQTRMWWPTTKYDQYPGKPFLDIFFTYLPPRMQDVYFVNPYSPQLTPKYGAKTCPLSV</sequence>
<feature type="domain" description="DUF4771" evidence="1">
    <location>
        <begin position="496"/>
        <end position="630"/>
    </location>
</feature>
<organism evidence="2 3">
    <name type="scientific">Arctia plantaginis</name>
    <name type="common">Wood tiger moth</name>
    <name type="synonym">Phalaena plantaginis</name>
    <dbReference type="NCBI Taxonomy" id="874455"/>
    <lineage>
        <taxon>Eukaryota</taxon>
        <taxon>Metazoa</taxon>
        <taxon>Ecdysozoa</taxon>
        <taxon>Arthropoda</taxon>
        <taxon>Hexapoda</taxon>
        <taxon>Insecta</taxon>
        <taxon>Pterygota</taxon>
        <taxon>Neoptera</taxon>
        <taxon>Endopterygota</taxon>
        <taxon>Lepidoptera</taxon>
        <taxon>Glossata</taxon>
        <taxon>Ditrysia</taxon>
        <taxon>Noctuoidea</taxon>
        <taxon>Erebidae</taxon>
        <taxon>Arctiinae</taxon>
        <taxon>Arctia</taxon>
    </lineage>
</organism>
<name>A0A8S0YRA3_ARCPL</name>
<dbReference type="Proteomes" id="UP000494256">
    <property type="component" value="Unassembled WGS sequence"/>
</dbReference>
<comment type="caution">
    <text evidence="2">The sequence shown here is derived from an EMBL/GenBank/DDBJ whole genome shotgun (WGS) entry which is preliminary data.</text>
</comment>
<gene>
    <name evidence="2" type="ORF">APLA_LOCUS1090</name>
</gene>
<evidence type="ECO:0000259" key="1">
    <source>
        <dbReference type="Pfam" id="PF15995"/>
    </source>
</evidence>
<reference evidence="2 3" key="1">
    <citation type="submission" date="2020-04" db="EMBL/GenBank/DDBJ databases">
        <authorList>
            <person name="Wallbank WR R."/>
            <person name="Pardo Diaz C."/>
            <person name="Kozak K."/>
            <person name="Martin S."/>
            <person name="Jiggins C."/>
            <person name="Moest M."/>
            <person name="Warren A I."/>
            <person name="Byers J.R.P. K."/>
            <person name="Montejo-Kovacevich G."/>
            <person name="Yen C E."/>
        </authorList>
    </citation>
    <scope>NUCLEOTIDE SEQUENCE [LARGE SCALE GENOMIC DNA]</scope>
</reference>
<evidence type="ECO:0000313" key="2">
    <source>
        <dbReference type="EMBL" id="CAB3221969.1"/>
    </source>
</evidence>
<protein>
    <recommendedName>
        <fullName evidence="1">DUF4771 domain-containing protein</fullName>
    </recommendedName>
</protein>
<dbReference type="PANTHER" id="PTHR41967:SF6">
    <property type="entry name" value="FI19406P1-RELATED"/>
    <property type="match status" value="1"/>
</dbReference>
<proteinExistence type="predicted"/>
<dbReference type="PANTHER" id="PTHR41967">
    <property type="entry name" value="FI19406P1-RELATED"/>
    <property type="match status" value="1"/>
</dbReference>
<evidence type="ECO:0000313" key="3">
    <source>
        <dbReference type="Proteomes" id="UP000494256"/>
    </source>
</evidence>
<accession>A0A8S0YRA3</accession>
<dbReference type="Pfam" id="PF15995">
    <property type="entry name" value="DUF4771"/>
    <property type="match status" value="1"/>
</dbReference>
<dbReference type="AlphaFoldDB" id="A0A8S0YRA3"/>
<dbReference type="EMBL" id="CADEBD010000051">
    <property type="protein sequence ID" value="CAB3221969.1"/>
    <property type="molecule type" value="Genomic_DNA"/>
</dbReference>